<dbReference type="AlphaFoldDB" id="A0A1M4Y5H2"/>
<proteinExistence type="predicted"/>
<name>A0A1M4Y5H2_9ACTN</name>
<evidence type="ECO:0000313" key="1">
    <source>
        <dbReference type="EMBL" id="SHF00920.1"/>
    </source>
</evidence>
<organism evidence="1 2">
    <name type="scientific">Ferrithrix thermotolerans DSM 19514</name>
    <dbReference type="NCBI Taxonomy" id="1121881"/>
    <lineage>
        <taxon>Bacteria</taxon>
        <taxon>Bacillati</taxon>
        <taxon>Actinomycetota</taxon>
        <taxon>Acidimicrobiia</taxon>
        <taxon>Acidimicrobiales</taxon>
        <taxon>Acidimicrobiaceae</taxon>
        <taxon>Ferrithrix</taxon>
    </lineage>
</organism>
<reference evidence="2" key="1">
    <citation type="submission" date="2016-11" db="EMBL/GenBank/DDBJ databases">
        <authorList>
            <person name="Varghese N."/>
            <person name="Submissions S."/>
        </authorList>
    </citation>
    <scope>NUCLEOTIDE SEQUENCE [LARGE SCALE GENOMIC DNA]</scope>
    <source>
        <strain evidence="2">DSM 19514</strain>
    </source>
</reference>
<dbReference type="Proteomes" id="UP000184295">
    <property type="component" value="Unassembled WGS sequence"/>
</dbReference>
<keyword evidence="2" id="KW-1185">Reference proteome</keyword>
<accession>A0A1M4Y5H2</accession>
<dbReference type="EMBL" id="FQUL01000055">
    <property type="protein sequence ID" value="SHF00920.1"/>
    <property type="molecule type" value="Genomic_DNA"/>
</dbReference>
<gene>
    <name evidence="1" type="ORF">SAMN02745225_02243</name>
</gene>
<evidence type="ECO:0000313" key="2">
    <source>
        <dbReference type="Proteomes" id="UP000184295"/>
    </source>
</evidence>
<sequence length="87" mass="9259">MRPASVVLGSAVVGRRRVSQPWGEADRLWSDEGPADSELDVVANGDVGRVAEVDLAVVEGGHLGQLLPEPRSARRRSVDLLVSTRGC</sequence>
<protein>
    <submittedName>
        <fullName evidence="1">Uncharacterized protein</fullName>
    </submittedName>
</protein>
<dbReference type="STRING" id="1121881.SAMN02745225_02243"/>